<dbReference type="STRING" id="396014.BF93_03745"/>
<dbReference type="OrthoDB" id="5243635at2"/>
<dbReference type="SUPFAM" id="SSF55729">
    <property type="entry name" value="Acyl-CoA N-acyltransferases (Nat)"/>
    <property type="match status" value="1"/>
</dbReference>
<organism evidence="2 3">
    <name type="scientific">Brachybacterium phenoliresistens</name>
    <dbReference type="NCBI Taxonomy" id="396014"/>
    <lineage>
        <taxon>Bacteria</taxon>
        <taxon>Bacillati</taxon>
        <taxon>Actinomycetota</taxon>
        <taxon>Actinomycetes</taxon>
        <taxon>Micrococcales</taxon>
        <taxon>Dermabacteraceae</taxon>
        <taxon>Brachybacterium</taxon>
    </lineage>
</organism>
<dbReference type="AlphaFoldDB" id="Z9JPG3"/>
<proteinExistence type="predicted"/>
<evidence type="ECO:0000259" key="1">
    <source>
        <dbReference type="PROSITE" id="PS51186"/>
    </source>
</evidence>
<accession>Z9JPG3</accession>
<dbReference type="PROSITE" id="PS51186">
    <property type="entry name" value="GNAT"/>
    <property type="match status" value="1"/>
</dbReference>
<comment type="caution">
    <text evidence="2">The sequence shown here is derived from an EMBL/GenBank/DDBJ whole genome shotgun (WGS) entry which is preliminary data.</text>
</comment>
<evidence type="ECO:0000313" key="2">
    <source>
        <dbReference type="EMBL" id="EWS80305.1"/>
    </source>
</evidence>
<dbReference type="RefSeq" id="WP_038373449.1">
    <property type="nucleotide sequence ID" value="NZ_KK069999.1"/>
</dbReference>
<reference evidence="2 3" key="1">
    <citation type="submission" date="2014-02" db="EMBL/GenBank/DDBJ databases">
        <title>Genome sequence of Brachybacterium phenoliresistens strain W13A50.</title>
        <authorList>
            <person name="Wang X."/>
        </authorList>
    </citation>
    <scope>NUCLEOTIDE SEQUENCE [LARGE SCALE GENOMIC DNA]</scope>
    <source>
        <strain evidence="2 3">W13A50</strain>
    </source>
</reference>
<dbReference type="Gene3D" id="3.40.630.30">
    <property type="match status" value="1"/>
</dbReference>
<dbReference type="Pfam" id="PF13508">
    <property type="entry name" value="Acetyltransf_7"/>
    <property type="match status" value="1"/>
</dbReference>
<gene>
    <name evidence="2" type="ORF">BF93_03745</name>
</gene>
<feature type="domain" description="N-acetyltransferase" evidence="1">
    <location>
        <begin position="5"/>
        <end position="166"/>
    </location>
</feature>
<dbReference type="InterPro" id="IPR016181">
    <property type="entry name" value="Acyl_CoA_acyltransferase"/>
</dbReference>
<dbReference type="GO" id="GO:0016747">
    <property type="term" value="F:acyltransferase activity, transferring groups other than amino-acyl groups"/>
    <property type="evidence" value="ECO:0007669"/>
    <property type="project" value="InterPro"/>
</dbReference>
<name>Z9JPG3_9MICO</name>
<dbReference type="Proteomes" id="UP000023067">
    <property type="component" value="Unassembled WGS sequence"/>
</dbReference>
<keyword evidence="3" id="KW-1185">Reference proteome</keyword>
<dbReference type="InterPro" id="IPR000182">
    <property type="entry name" value="GNAT_dom"/>
</dbReference>
<keyword evidence="2" id="KW-0808">Transferase</keyword>
<dbReference type="HOGENOM" id="CLU_013985_18_2_11"/>
<dbReference type="EMBL" id="JDYK01000016">
    <property type="protein sequence ID" value="EWS80305.1"/>
    <property type="molecule type" value="Genomic_DNA"/>
</dbReference>
<protein>
    <submittedName>
        <fullName evidence="2">GCN5 family acetyltransferase</fullName>
    </submittedName>
</protein>
<dbReference type="eggNOG" id="COG1247">
    <property type="taxonomic scope" value="Bacteria"/>
</dbReference>
<dbReference type="PATRIC" id="fig|396014.3.peg.2779"/>
<evidence type="ECO:0000313" key="3">
    <source>
        <dbReference type="Proteomes" id="UP000023067"/>
    </source>
</evidence>
<sequence length="166" mass="18307">MSGPARIDLPRPADAAALAGVHVTGWREAYGALLPPRFFDAEARAHRLRTWELITRWHPERLAQRVRIGRDAQGTAIGFALVGPTGDDPPVRALEVQALYVLSPWYGTGTGAALLEPLIGSSPASLWVAERNPRARRFYEKMGFRADGARKTDPALEDLAEIRMVR</sequence>